<dbReference type="Gene3D" id="3.90.25.10">
    <property type="entry name" value="UDP-galactose 4-epimerase, domain 1"/>
    <property type="match status" value="1"/>
</dbReference>
<evidence type="ECO:0000259" key="3">
    <source>
        <dbReference type="Pfam" id="PF05368"/>
    </source>
</evidence>
<dbReference type="Proteomes" id="UP000000560">
    <property type="component" value="Chromosome II"/>
</dbReference>
<dbReference type="OrthoDB" id="10000533at2759"/>
<keyword evidence="2" id="KW-0560">Oxidoreductase</keyword>
<dbReference type="PANTHER" id="PTHR47706">
    <property type="entry name" value="NMRA-LIKE FAMILY PROTEIN"/>
    <property type="match status" value="1"/>
</dbReference>
<evidence type="ECO:0000256" key="1">
    <source>
        <dbReference type="ARBA" id="ARBA00022857"/>
    </source>
</evidence>
<dbReference type="InterPro" id="IPR008030">
    <property type="entry name" value="NmrA-like"/>
</dbReference>
<dbReference type="RefSeq" id="XP_661580.2">
    <property type="nucleotide sequence ID" value="XM_656488.2"/>
</dbReference>
<dbReference type="InterPro" id="IPR051609">
    <property type="entry name" value="NmrA/Isoflavone_reductase-like"/>
</dbReference>
<reference evidence="5" key="2">
    <citation type="journal article" date="2009" name="Fungal Genet. Biol.">
        <title>The 2008 update of the Aspergillus nidulans genome annotation: a community effort.</title>
        <authorList>
            <person name="Wortman J.R."/>
            <person name="Gilsenan J.M."/>
            <person name="Joardar V."/>
            <person name="Deegan J."/>
            <person name="Clutterbuck J."/>
            <person name="Andersen M.R."/>
            <person name="Archer D."/>
            <person name="Bencina M."/>
            <person name="Braus G."/>
            <person name="Coutinho P."/>
            <person name="von Dohren H."/>
            <person name="Doonan J."/>
            <person name="Driessen A.J."/>
            <person name="Durek P."/>
            <person name="Espeso E."/>
            <person name="Fekete E."/>
            <person name="Flipphi M."/>
            <person name="Estrada C.G."/>
            <person name="Geysens S."/>
            <person name="Goldman G."/>
            <person name="de Groot P.W."/>
            <person name="Hansen K."/>
            <person name="Harris S.D."/>
            <person name="Heinekamp T."/>
            <person name="Helmstaedt K."/>
            <person name="Henrissat B."/>
            <person name="Hofmann G."/>
            <person name="Homan T."/>
            <person name="Horio T."/>
            <person name="Horiuchi H."/>
            <person name="James S."/>
            <person name="Jones M."/>
            <person name="Karaffa L."/>
            <person name="Karanyi Z."/>
            <person name="Kato M."/>
            <person name="Keller N."/>
            <person name="Kelly D.E."/>
            <person name="Kiel J.A."/>
            <person name="Kim J.M."/>
            <person name="van der Klei I.J."/>
            <person name="Klis F.M."/>
            <person name="Kovalchuk A."/>
            <person name="Krasevec N."/>
            <person name="Kubicek C.P."/>
            <person name="Liu B."/>
            <person name="Maccabe A."/>
            <person name="Meyer V."/>
            <person name="Mirabito P."/>
            <person name="Miskei M."/>
            <person name="Mos M."/>
            <person name="Mullins J."/>
            <person name="Nelson D.R."/>
            <person name="Nielsen J."/>
            <person name="Oakley B.R."/>
            <person name="Osmani S.A."/>
            <person name="Pakula T."/>
            <person name="Paszewski A."/>
            <person name="Paulsen I."/>
            <person name="Pilsyk S."/>
            <person name="Pocsi I."/>
            <person name="Punt P.J."/>
            <person name="Ram A.F."/>
            <person name="Ren Q."/>
            <person name="Robellet X."/>
            <person name="Robson G."/>
            <person name="Seiboth B."/>
            <person name="van Solingen P."/>
            <person name="Specht T."/>
            <person name="Sun J."/>
            <person name="Taheri-Talesh N."/>
            <person name="Takeshita N."/>
            <person name="Ussery D."/>
            <person name="vanKuyk P.A."/>
            <person name="Visser H."/>
            <person name="van de Vondervoort P.J."/>
            <person name="de Vries R.P."/>
            <person name="Walton J."/>
            <person name="Xiang X."/>
            <person name="Xiong Y."/>
            <person name="Zeng A.P."/>
            <person name="Brandt B.W."/>
            <person name="Cornell M.J."/>
            <person name="van den Hondel C.A."/>
            <person name="Visser J."/>
            <person name="Oliver S.G."/>
            <person name="Turner G."/>
        </authorList>
    </citation>
    <scope>GENOME REANNOTATION</scope>
    <source>
        <strain evidence="5">FGSC A4 / ATCC 38163 / CBS 112.46 / NRRL 194 / M139</strain>
    </source>
</reference>
<gene>
    <name evidence="4" type="ORF">ANIA_03976</name>
</gene>
<keyword evidence="1" id="KW-0521">NADP</keyword>
<evidence type="ECO:0000256" key="2">
    <source>
        <dbReference type="ARBA" id="ARBA00023002"/>
    </source>
</evidence>
<dbReference type="Pfam" id="PF05368">
    <property type="entry name" value="NmrA"/>
    <property type="match status" value="2"/>
</dbReference>
<feature type="domain" description="NmrA-like" evidence="3">
    <location>
        <begin position="199"/>
        <end position="334"/>
    </location>
</feature>
<evidence type="ECO:0000313" key="5">
    <source>
        <dbReference type="Proteomes" id="UP000000560"/>
    </source>
</evidence>
<accession>C8V5X0</accession>
<dbReference type="AlphaFoldDB" id="C8V5X0"/>
<dbReference type="SUPFAM" id="SSF51735">
    <property type="entry name" value="NAD(P)-binding Rossmann-fold domains"/>
    <property type="match status" value="1"/>
</dbReference>
<dbReference type="GeneID" id="2873397"/>
<dbReference type="HOGENOM" id="CLU_044876_0_2_1"/>
<dbReference type="Gene3D" id="3.40.50.720">
    <property type="entry name" value="NAD(P)-binding Rossmann-like Domain"/>
    <property type="match status" value="2"/>
</dbReference>
<dbReference type="PANTHER" id="PTHR47706:SF2">
    <property type="entry name" value="ISOFLAVONE REDUCTASE FAMILY PROTEIN (AFU_ORTHOLOGUE AFUA_2G05290)"/>
    <property type="match status" value="1"/>
</dbReference>
<dbReference type="InterPro" id="IPR036291">
    <property type="entry name" value="NAD(P)-bd_dom_sf"/>
</dbReference>
<dbReference type="InterPro" id="IPR045312">
    <property type="entry name" value="PCBER-like"/>
</dbReference>
<dbReference type="InParanoid" id="C8V5X0"/>
<dbReference type="eggNOG" id="ENOG502RZ8I">
    <property type="taxonomic scope" value="Eukaryota"/>
</dbReference>
<protein>
    <submittedName>
        <fullName evidence="4">Isoflavone reductase family protein (AFU_orthologue AFUA_2G05290)</fullName>
    </submittedName>
</protein>
<dbReference type="GO" id="GO:0016491">
    <property type="term" value="F:oxidoreductase activity"/>
    <property type="evidence" value="ECO:0007669"/>
    <property type="project" value="UniProtKB-KW"/>
</dbReference>
<proteinExistence type="predicted"/>
<dbReference type="KEGG" id="ani:ANIA_03976"/>
<dbReference type="CDD" id="cd05259">
    <property type="entry name" value="PCBER_SDR_a"/>
    <property type="match status" value="1"/>
</dbReference>
<dbReference type="VEuPathDB" id="FungiDB:AN3976"/>
<feature type="domain" description="NmrA-like" evidence="3">
    <location>
        <begin position="1"/>
        <end position="129"/>
    </location>
</feature>
<dbReference type="OMA" id="KYWAEPS"/>
<evidence type="ECO:0000313" key="4">
    <source>
        <dbReference type="EMBL" id="CBF74968.1"/>
    </source>
</evidence>
<keyword evidence="5" id="KW-1185">Reference proteome</keyword>
<sequence length="339" mass="37225">MSQKIAIPGGTGTIGSSLVLALHDSPKYNPIILSRATAAIPPNTTSIYTTSFNTEKNSEIKTEIRYVDYTSVDSLTASLSDIHTVVSTLLIPGPEIVIYQLNLLSAAIAAGCQRFAPSEFALPQHSHGDVDVDHGKIVVWDKVKDAVAKGEIDGAAFPCGMFMNYLAIGAPRELEGRAGFREGELIFHLRGQHHDHQRRDNGDGDGGWIEVPLSDEGEYPKLTMTDIRDVGRFIVAALGIEEPWGGRELGMAGDTRSFHEVIASIERIIGRKVQVRTVGRRDLQKRLDGLDKEDILGRIDVQYTMVCGKGGSVVEGSLNKLCPEVRPTTIEEFLERYWR</sequence>
<dbReference type="EMBL" id="BN001302">
    <property type="protein sequence ID" value="CBF74968.1"/>
    <property type="molecule type" value="Genomic_DNA"/>
</dbReference>
<name>C8V5X0_EMENI</name>
<reference evidence="5" key="1">
    <citation type="journal article" date="2005" name="Nature">
        <title>Sequencing of Aspergillus nidulans and comparative analysis with A. fumigatus and A. oryzae.</title>
        <authorList>
            <person name="Galagan J.E."/>
            <person name="Calvo S.E."/>
            <person name="Cuomo C."/>
            <person name="Ma L.J."/>
            <person name="Wortman J.R."/>
            <person name="Batzoglou S."/>
            <person name="Lee S.I."/>
            <person name="Basturkmen M."/>
            <person name="Spevak C.C."/>
            <person name="Clutterbuck J."/>
            <person name="Kapitonov V."/>
            <person name="Jurka J."/>
            <person name="Scazzocchio C."/>
            <person name="Farman M."/>
            <person name="Butler J."/>
            <person name="Purcell S."/>
            <person name="Harris S."/>
            <person name="Braus G.H."/>
            <person name="Draht O."/>
            <person name="Busch S."/>
            <person name="D'Enfert C."/>
            <person name="Bouchier C."/>
            <person name="Goldman G.H."/>
            <person name="Bell-Pedersen D."/>
            <person name="Griffiths-Jones S."/>
            <person name="Doonan J.H."/>
            <person name="Yu J."/>
            <person name="Vienken K."/>
            <person name="Pain A."/>
            <person name="Freitag M."/>
            <person name="Selker E.U."/>
            <person name="Archer D.B."/>
            <person name="Penalva M.A."/>
            <person name="Oakley B.R."/>
            <person name="Momany M."/>
            <person name="Tanaka T."/>
            <person name="Kumagai T."/>
            <person name="Asai K."/>
            <person name="Machida M."/>
            <person name="Nierman W.C."/>
            <person name="Denning D.W."/>
            <person name="Caddick M."/>
            <person name="Hynes M."/>
            <person name="Paoletti M."/>
            <person name="Fischer R."/>
            <person name="Miller B."/>
            <person name="Dyer P."/>
            <person name="Sachs M.S."/>
            <person name="Osmani S.A."/>
            <person name="Birren B.W."/>
        </authorList>
    </citation>
    <scope>NUCLEOTIDE SEQUENCE [LARGE SCALE GENOMIC DNA]</scope>
    <source>
        <strain evidence="5">FGSC A4 / ATCC 38163 / CBS 112.46 / NRRL 194 / M139</strain>
    </source>
</reference>
<organism evidence="4 5">
    <name type="scientific">Emericella nidulans (strain FGSC A4 / ATCC 38163 / CBS 112.46 / NRRL 194 / M139)</name>
    <name type="common">Aspergillus nidulans</name>
    <dbReference type="NCBI Taxonomy" id="227321"/>
    <lineage>
        <taxon>Eukaryota</taxon>
        <taxon>Fungi</taxon>
        <taxon>Dikarya</taxon>
        <taxon>Ascomycota</taxon>
        <taxon>Pezizomycotina</taxon>
        <taxon>Eurotiomycetes</taxon>
        <taxon>Eurotiomycetidae</taxon>
        <taxon>Eurotiales</taxon>
        <taxon>Aspergillaceae</taxon>
        <taxon>Aspergillus</taxon>
        <taxon>Aspergillus subgen. Nidulantes</taxon>
    </lineage>
</organism>